<dbReference type="GO" id="GO:0006508">
    <property type="term" value="P:proteolysis"/>
    <property type="evidence" value="ECO:0007669"/>
    <property type="project" value="UniProtKB-KW"/>
</dbReference>
<organism evidence="4 5">
    <name type="scientific">Aliikangiella maris</name>
    <dbReference type="NCBI Taxonomy" id="3162458"/>
    <lineage>
        <taxon>Bacteria</taxon>
        <taxon>Pseudomonadati</taxon>
        <taxon>Pseudomonadota</taxon>
        <taxon>Gammaproteobacteria</taxon>
        <taxon>Oceanospirillales</taxon>
        <taxon>Pleioneaceae</taxon>
        <taxon>Aliikangiella</taxon>
    </lineage>
</organism>
<dbReference type="HAMAP" id="MF_00302">
    <property type="entry name" value="ClpS"/>
    <property type="match status" value="1"/>
</dbReference>
<feature type="compositionally biased region" description="Acidic residues" evidence="2">
    <location>
        <begin position="1"/>
        <end position="12"/>
    </location>
</feature>
<dbReference type="GO" id="GO:0008233">
    <property type="term" value="F:peptidase activity"/>
    <property type="evidence" value="ECO:0007669"/>
    <property type="project" value="UniProtKB-KW"/>
</dbReference>
<comment type="function">
    <text evidence="1">Involved in the modulation of the specificity of the ClpAP-mediated ATP-dependent protein degradation.</text>
</comment>
<dbReference type="Proteomes" id="UP001548189">
    <property type="component" value="Unassembled WGS sequence"/>
</dbReference>
<accession>A0ABV2BPL7</accession>
<protein>
    <recommendedName>
        <fullName evidence="1">ATP-dependent Clp protease adapter protein ClpS</fullName>
    </recommendedName>
</protein>
<reference evidence="4 5" key="1">
    <citation type="submission" date="2024-06" db="EMBL/GenBank/DDBJ databases">
        <authorList>
            <person name="Li F."/>
        </authorList>
    </citation>
    <scope>NUCLEOTIDE SEQUENCE [LARGE SCALE GENOMIC DNA]</scope>
    <source>
        <strain evidence="4 5">GXAS 311</strain>
    </source>
</reference>
<keyword evidence="5" id="KW-1185">Reference proteome</keyword>
<evidence type="ECO:0000313" key="5">
    <source>
        <dbReference type="Proteomes" id="UP001548189"/>
    </source>
</evidence>
<dbReference type="PANTHER" id="PTHR33473:SF19">
    <property type="entry name" value="ATP-DEPENDENT CLP PROTEASE ADAPTER PROTEIN CLPS"/>
    <property type="match status" value="1"/>
</dbReference>
<comment type="caution">
    <text evidence="4">The sequence shown here is derived from an EMBL/GenBank/DDBJ whole genome shotgun (WGS) entry which is preliminary data.</text>
</comment>
<dbReference type="NCBIfam" id="NF000672">
    <property type="entry name" value="PRK00033.1-5"/>
    <property type="match status" value="1"/>
</dbReference>
<dbReference type="PANTHER" id="PTHR33473">
    <property type="entry name" value="ATP-DEPENDENT CLP PROTEASE ADAPTER PROTEIN CLPS1, CHLOROPLASTIC"/>
    <property type="match status" value="1"/>
</dbReference>
<name>A0ABV2BPL7_9GAMM</name>
<dbReference type="Gene3D" id="3.30.1390.10">
    <property type="match status" value="1"/>
</dbReference>
<keyword evidence="4" id="KW-0378">Hydrolase</keyword>
<dbReference type="InterPro" id="IPR003769">
    <property type="entry name" value="ClpS_core"/>
</dbReference>
<gene>
    <name evidence="1 4" type="primary">clpS</name>
    <name evidence="4" type="ORF">ABVT43_02040</name>
</gene>
<evidence type="ECO:0000256" key="1">
    <source>
        <dbReference type="HAMAP-Rule" id="MF_00302"/>
    </source>
</evidence>
<dbReference type="InterPro" id="IPR014719">
    <property type="entry name" value="Ribosomal_bL12_C/ClpS-like"/>
</dbReference>
<comment type="subunit">
    <text evidence="1">Binds to the N-terminal domain of the chaperone ClpA.</text>
</comment>
<dbReference type="InterPro" id="IPR022935">
    <property type="entry name" value="ClpS"/>
</dbReference>
<feature type="domain" description="Adaptor protein ClpS core" evidence="3">
    <location>
        <begin position="26"/>
        <end position="105"/>
    </location>
</feature>
<keyword evidence="4" id="KW-0645">Protease</keyword>
<dbReference type="RefSeq" id="WP_353873435.1">
    <property type="nucleotide sequence ID" value="NZ_JBEVCJ010000001.1"/>
</dbReference>
<comment type="similarity">
    <text evidence="1">Belongs to the ClpS family.</text>
</comment>
<evidence type="ECO:0000256" key="2">
    <source>
        <dbReference type="SAM" id="MobiDB-lite"/>
    </source>
</evidence>
<dbReference type="Pfam" id="PF02617">
    <property type="entry name" value="ClpS"/>
    <property type="match status" value="1"/>
</dbReference>
<dbReference type="SUPFAM" id="SSF54736">
    <property type="entry name" value="ClpS-like"/>
    <property type="match status" value="1"/>
</dbReference>
<feature type="region of interest" description="Disordered" evidence="2">
    <location>
        <begin position="1"/>
        <end position="24"/>
    </location>
</feature>
<sequence>MSNEDIDKEGQEESGVAVAESTPETKKPRMYRVVILNDDYTPMDFVVQVLKRFFHKTTEQATKVMLQIHYEGQGTAGIYTAEIAETKVVMVNDFSRANDHPLMCTMEAE</sequence>
<evidence type="ECO:0000259" key="3">
    <source>
        <dbReference type="Pfam" id="PF02617"/>
    </source>
</evidence>
<dbReference type="EMBL" id="JBEVCJ010000001">
    <property type="protein sequence ID" value="MET1253896.1"/>
    <property type="molecule type" value="Genomic_DNA"/>
</dbReference>
<evidence type="ECO:0000313" key="4">
    <source>
        <dbReference type="EMBL" id="MET1253896.1"/>
    </source>
</evidence>
<proteinExistence type="inferred from homology"/>